<name>A0A4W4FFG9_ELEEL</name>
<dbReference type="NCBIfam" id="TIGR00861">
    <property type="entry name" value="MIP"/>
    <property type="match status" value="1"/>
</dbReference>
<reference evidence="10" key="2">
    <citation type="journal article" date="2017" name="Sci. Adv.">
        <title>A tail of two voltages: Proteomic comparison of the three electric organs of the electric eel.</title>
        <authorList>
            <person name="Traeger L.L."/>
            <person name="Sabat G."/>
            <person name="Barrett-Wilt G.A."/>
            <person name="Wells G.B."/>
            <person name="Sussman M.R."/>
        </authorList>
    </citation>
    <scope>NUCLEOTIDE SEQUENCE [LARGE SCALE GENOMIC DNA]</scope>
</reference>
<feature type="transmembrane region" description="Helical" evidence="8">
    <location>
        <begin position="201"/>
        <end position="222"/>
    </location>
</feature>
<feature type="transmembrane region" description="Helical" evidence="8">
    <location>
        <begin position="130"/>
        <end position="147"/>
    </location>
</feature>
<reference evidence="9" key="5">
    <citation type="submission" date="2025-09" db="UniProtKB">
        <authorList>
            <consortium name="Ensembl"/>
        </authorList>
    </citation>
    <scope>IDENTIFICATION</scope>
</reference>
<evidence type="ECO:0000256" key="3">
    <source>
        <dbReference type="ARBA" id="ARBA00022448"/>
    </source>
</evidence>
<dbReference type="InterPro" id="IPR034294">
    <property type="entry name" value="Aquaporin_transptr"/>
</dbReference>
<dbReference type="Proteomes" id="UP000314983">
    <property type="component" value="Chromosome 19"/>
</dbReference>
<dbReference type="GO" id="GO:0003097">
    <property type="term" value="P:renal water transport"/>
    <property type="evidence" value="ECO:0007669"/>
    <property type="project" value="TreeGrafter"/>
</dbReference>
<accession>A0A4W4FFG9</accession>
<proteinExistence type="inferred from homology"/>
<dbReference type="GO" id="GO:0016020">
    <property type="term" value="C:membrane"/>
    <property type="evidence" value="ECO:0007669"/>
    <property type="project" value="UniProtKB-SubCell"/>
</dbReference>
<evidence type="ECO:0000313" key="9">
    <source>
        <dbReference type="Ensembl" id="ENSEEEP00000023627.2"/>
    </source>
</evidence>
<comment type="subcellular location">
    <subcellularLocation>
        <location evidence="1">Membrane</location>
        <topology evidence="1">Multi-pass membrane protein</topology>
    </subcellularLocation>
</comment>
<gene>
    <name evidence="9" type="primary">LOC113588255</name>
</gene>
<dbReference type="GO" id="GO:0008519">
    <property type="term" value="F:ammonium channel activity"/>
    <property type="evidence" value="ECO:0007669"/>
    <property type="project" value="TreeGrafter"/>
</dbReference>
<evidence type="ECO:0008006" key="11">
    <source>
        <dbReference type="Google" id="ProtNLM"/>
    </source>
</evidence>
<dbReference type="PANTHER" id="PTHR19139">
    <property type="entry name" value="AQUAPORIN TRANSPORTER"/>
    <property type="match status" value="1"/>
</dbReference>
<dbReference type="Pfam" id="PF00230">
    <property type="entry name" value="MIP"/>
    <property type="match status" value="1"/>
</dbReference>
<feature type="transmembrane region" description="Helical" evidence="8">
    <location>
        <begin position="12"/>
        <end position="33"/>
    </location>
</feature>
<reference evidence="9" key="4">
    <citation type="submission" date="2025-08" db="UniProtKB">
        <authorList>
            <consortium name="Ensembl"/>
        </authorList>
    </citation>
    <scope>IDENTIFICATION</scope>
</reference>
<protein>
    <recommendedName>
        <fullName evidence="11">Aquaporin 1a (Colton blood group), tandem duplicate 2</fullName>
    </recommendedName>
</protein>
<dbReference type="OMA" id="IKLWSFW"/>
<keyword evidence="4 7" id="KW-0812">Transmembrane</keyword>
<keyword evidence="5 8" id="KW-1133">Transmembrane helix</keyword>
<feature type="transmembrane region" description="Helical" evidence="8">
    <location>
        <begin position="159"/>
        <end position="179"/>
    </location>
</feature>
<evidence type="ECO:0000256" key="5">
    <source>
        <dbReference type="ARBA" id="ARBA00022989"/>
    </source>
</evidence>
<evidence type="ECO:0000256" key="6">
    <source>
        <dbReference type="ARBA" id="ARBA00023136"/>
    </source>
</evidence>
<organism evidence="9 10">
    <name type="scientific">Electrophorus electricus</name>
    <name type="common">Electric eel</name>
    <name type="synonym">Gymnotus electricus</name>
    <dbReference type="NCBI Taxonomy" id="8005"/>
    <lineage>
        <taxon>Eukaryota</taxon>
        <taxon>Metazoa</taxon>
        <taxon>Chordata</taxon>
        <taxon>Craniata</taxon>
        <taxon>Vertebrata</taxon>
        <taxon>Euteleostomi</taxon>
        <taxon>Actinopterygii</taxon>
        <taxon>Neopterygii</taxon>
        <taxon>Teleostei</taxon>
        <taxon>Ostariophysi</taxon>
        <taxon>Gymnotiformes</taxon>
        <taxon>Gymnotoidei</taxon>
        <taxon>Gymnotidae</taxon>
        <taxon>Electrophorus</taxon>
    </lineage>
</organism>
<dbReference type="PROSITE" id="PS00221">
    <property type="entry name" value="MIP"/>
    <property type="match status" value="1"/>
</dbReference>
<reference evidence="10" key="1">
    <citation type="journal article" date="2014" name="Science">
        <title>Nonhuman genetics. Genomic basis for the convergent evolution of electric organs.</title>
        <authorList>
            <person name="Gallant J.R."/>
            <person name="Traeger L.L."/>
            <person name="Volkening J.D."/>
            <person name="Moffett H."/>
            <person name="Chen P.H."/>
            <person name="Novina C.D."/>
            <person name="Phillips G.N.Jr."/>
            <person name="Anand R."/>
            <person name="Wells G.B."/>
            <person name="Pinch M."/>
            <person name="Guth R."/>
            <person name="Unguez G.A."/>
            <person name="Albert J.S."/>
            <person name="Zakon H.H."/>
            <person name="Samanta M.P."/>
            <person name="Sussman M.R."/>
        </authorList>
    </citation>
    <scope>NUCLEOTIDE SEQUENCE [LARGE SCALE GENOMIC DNA]</scope>
</reference>
<dbReference type="CDD" id="cd00333">
    <property type="entry name" value="MIP"/>
    <property type="match status" value="1"/>
</dbReference>
<dbReference type="GO" id="GO:0015250">
    <property type="term" value="F:water channel activity"/>
    <property type="evidence" value="ECO:0007669"/>
    <property type="project" value="TreeGrafter"/>
</dbReference>
<dbReference type="InterPro" id="IPR000425">
    <property type="entry name" value="MIP"/>
</dbReference>
<dbReference type="GO" id="GO:0015168">
    <property type="term" value="F:glycerol transmembrane transporter activity"/>
    <property type="evidence" value="ECO:0007669"/>
    <property type="project" value="TreeGrafter"/>
</dbReference>
<evidence type="ECO:0000256" key="7">
    <source>
        <dbReference type="RuleBase" id="RU000477"/>
    </source>
</evidence>
<dbReference type="GO" id="GO:0035379">
    <property type="term" value="F:carbon dioxide transmembrane transporter activity"/>
    <property type="evidence" value="ECO:0007669"/>
    <property type="project" value="TreeGrafter"/>
</dbReference>
<evidence type="ECO:0000256" key="8">
    <source>
        <dbReference type="SAM" id="Phobius"/>
    </source>
</evidence>
<dbReference type="GO" id="GO:0006972">
    <property type="term" value="P:hyperosmotic response"/>
    <property type="evidence" value="ECO:0007669"/>
    <property type="project" value="TreeGrafter"/>
</dbReference>
<dbReference type="SUPFAM" id="SSF81338">
    <property type="entry name" value="Aquaporin-like"/>
    <property type="match status" value="1"/>
</dbReference>
<dbReference type="InterPro" id="IPR022357">
    <property type="entry name" value="MIP_CS"/>
</dbReference>
<sequence length="289" mass="30629">MGIQLKTLGFWQAVLAEFLGTTMLVFLGISAAIGNGNSSYPDQEVKVALAFGLAFATLVQSLGHISGAHLNPAVTLAVLVSCQISVCRALWYVSAQMLGAVLGSAIVLGVRPEAVESLDLNKVISPGQAFGMELLLTLQLVLCFLATTDKRRSDVAGSAPFGIGLSVTLAHLAGISYTGCGINPARSFGPALVSMDFENHWVFWAGPVTGGIMATVLYDFLLSPRGLDLTGRLKTLCHGVEALAVETEPLVEDTTISYLEKALNTIKRPFSVSLSCYTTYLSFSLVYST</sequence>
<feature type="transmembrane region" description="Helical" evidence="8">
    <location>
        <begin position="89"/>
        <end position="110"/>
    </location>
</feature>
<comment type="similarity">
    <text evidence="2 7">Belongs to the MIP/aquaporin (TC 1.A.8) family.</text>
</comment>
<evidence type="ECO:0000256" key="2">
    <source>
        <dbReference type="ARBA" id="ARBA00006175"/>
    </source>
</evidence>
<keyword evidence="6 8" id="KW-0472">Membrane</keyword>
<evidence type="ECO:0000313" key="10">
    <source>
        <dbReference type="Proteomes" id="UP000314983"/>
    </source>
</evidence>
<dbReference type="AlphaFoldDB" id="A0A4W4FFG9"/>
<keyword evidence="3 7" id="KW-0813">Transport</keyword>
<reference evidence="9" key="3">
    <citation type="submission" date="2020-05" db="EMBL/GenBank/DDBJ databases">
        <title>Electrophorus electricus (electric eel) genome, fEleEle1, primary haplotype.</title>
        <authorList>
            <person name="Myers G."/>
            <person name="Meyer A."/>
            <person name="Fedrigo O."/>
            <person name="Formenti G."/>
            <person name="Rhie A."/>
            <person name="Tracey A."/>
            <person name="Sims Y."/>
            <person name="Jarvis E.D."/>
        </authorList>
    </citation>
    <scope>NUCLEOTIDE SEQUENCE [LARGE SCALE GENOMIC DNA]</scope>
</reference>
<feature type="transmembrane region" description="Helical" evidence="8">
    <location>
        <begin position="45"/>
        <end position="68"/>
    </location>
</feature>
<dbReference type="PRINTS" id="PR00783">
    <property type="entry name" value="MINTRINSICP"/>
</dbReference>
<keyword evidence="10" id="KW-1185">Reference proteome</keyword>
<dbReference type="InterPro" id="IPR023271">
    <property type="entry name" value="Aquaporin-like"/>
</dbReference>
<dbReference type="GeneTree" id="ENSGT00940000157015"/>
<evidence type="ECO:0000256" key="4">
    <source>
        <dbReference type="ARBA" id="ARBA00022692"/>
    </source>
</evidence>
<dbReference type="Ensembl" id="ENSEEET00000023894.2">
    <property type="protein sequence ID" value="ENSEEEP00000023627.2"/>
    <property type="gene ID" value="ENSEEEG00000011026.2"/>
</dbReference>
<evidence type="ECO:0000256" key="1">
    <source>
        <dbReference type="ARBA" id="ARBA00004141"/>
    </source>
</evidence>
<dbReference type="PANTHER" id="PTHR19139:SF161">
    <property type="entry name" value="AQUAPORIN-1"/>
    <property type="match status" value="1"/>
</dbReference>
<dbReference type="Gene3D" id="1.20.1080.10">
    <property type="entry name" value="Glycerol uptake facilitator protein"/>
    <property type="match status" value="1"/>
</dbReference>
<dbReference type="STRING" id="8005.ENSEEEP00000023627"/>